<keyword evidence="3" id="KW-0813">Transport</keyword>
<reference evidence="8" key="1">
    <citation type="journal article" date="2019" name="Int. J. Syst. Evol. Microbiol.">
        <title>The Global Catalogue of Microorganisms (GCM) 10K type strain sequencing project: providing services to taxonomists for standard genome sequencing and annotation.</title>
        <authorList>
            <consortium name="The Broad Institute Genomics Platform"/>
            <consortium name="The Broad Institute Genome Sequencing Center for Infectious Disease"/>
            <person name="Wu L."/>
            <person name="Ma J."/>
        </authorList>
    </citation>
    <scope>NUCLEOTIDE SEQUENCE [LARGE SCALE GENOMIC DNA]</scope>
    <source>
        <strain evidence="8">JCM 16902</strain>
    </source>
</reference>
<feature type="domain" description="Fe/B12 periplasmic-binding" evidence="6">
    <location>
        <begin position="66"/>
        <end position="337"/>
    </location>
</feature>
<comment type="caution">
    <text evidence="7">The sequence shown here is derived from an EMBL/GenBank/DDBJ whole genome shotgun (WGS) entry which is preliminary data.</text>
</comment>
<proteinExistence type="inferred from homology"/>
<dbReference type="InterPro" id="IPR051313">
    <property type="entry name" value="Bact_iron-sidero_bind"/>
</dbReference>
<accession>A0ABP7A9H1</accession>
<dbReference type="EMBL" id="BAAAZO010000010">
    <property type="protein sequence ID" value="GAA3627417.1"/>
    <property type="molecule type" value="Genomic_DNA"/>
</dbReference>
<evidence type="ECO:0000256" key="3">
    <source>
        <dbReference type="ARBA" id="ARBA00022448"/>
    </source>
</evidence>
<name>A0ABP7A9H1_9ACTN</name>
<evidence type="ECO:0000259" key="6">
    <source>
        <dbReference type="PROSITE" id="PS50983"/>
    </source>
</evidence>
<dbReference type="CDD" id="cd01146">
    <property type="entry name" value="FhuD"/>
    <property type="match status" value="1"/>
</dbReference>
<comment type="similarity">
    <text evidence="2">Belongs to the bacterial solute-binding protein 8 family.</text>
</comment>
<dbReference type="RefSeq" id="WP_231489385.1">
    <property type="nucleotide sequence ID" value="NZ_BAAAZO010000010.1"/>
</dbReference>
<protein>
    <submittedName>
        <fullName evidence="7">Siderophore ABC transporter substrate-binding protein CdtB</fullName>
    </submittedName>
</protein>
<feature type="signal peptide" evidence="5">
    <location>
        <begin position="1"/>
        <end position="33"/>
    </location>
</feature>
<evidence type="ECO:0000256" key="4">
    <source>
        <dbReference type="ARBA" id="ARBA00022729"/>
    </source>
</evidence>
<keyword evidence="8" id="KW-1185">Reference proteome</keyword>
<comment type="subcellular location">
    <subcellularLocation>
        <location evidence="1">Cell envelope</location>
    </subcellularLocation>
</comment>
<dbReference type="PROSITE" id="PS50983">
    <property type="entry name" value="FE_B12_PBP"/>
    <property type="match status" value="1"/>
</dbReference>
<dbReference type="PANTHER" id="PTHR30532:SF1">
    <property type="entry name" value="IRON(3+)-HYDROXAMATE-BINDING PROTEIN FHUD"/>
    <property type="match status" value="1"/>
</dbReference>
<keyword evidence="4 5" id="KW-0732">Signal</keyword>
<dbReference type="PROSITE" id="PS51257">
    <property type="entry name" value="PROKAR_LIPOPROTEIN"/>
    <property type="match status" value="1"/>
</dbReference>
<dbReference type="InterPro" id="IPR002491">
    <property type="entry name" value="ABC_transptr_periplasmic_BD"/>
</dbReference>
<evidence type="ECO:0000256" key="1">
    <source>
        <dbReference type="ARBA" id="ARBA00004196"/>
    </source>
</evidence>
<dbReference type="Proteomes" id="UP001501074">
    <property type="component" value="Unassembled WGS sequence"/>
</dbReference>
<organism evidence="7 8">
    <name type="scientific">Kineosporia mesophila</name>
    <dbReference type="NCBI Taxonomy" id="566012"/>
    <lineage>
        <taxon>Bacteria</taxon>
        <taxon>Bacillati</taxon>
        <taxon>Actinomycetota</taxon>
        <taxon>Actinomycetes</taxon>
        <taxon>Kineosporiales</taxon>
        <taxon>Kineosporiaceae</taxon>
        <taxon>Kineosporia</taxon>
    </lineage>
</organism>
<dbReference type="PANTHER" id="PTHR30532">
    <property type="entry name" value="IRON III DICITRATE-BINDING PERIPLASMIC PROTEIN"/>
    <property type="match status" value="1"/>
</dbReference>
<evidence type="ECO:0000256" key="5">
    <source>
        <dbReference type="SAM" id="SignalP"/>
    </source>
</evidence>
<evidence type="ECO:0000313" key="7">
    <source>
        <dbReference type="EMBL" id="GAA3627417.1"/>
    </source>
</evidence>
<dbReference type="Gene3D" id="3.40.50.1980">
    <property type="entry name" value="Nitrogenase molybdenum iron protein domain"/>
    <property type="match status" value="2"/>
</dbReference>
<gene>
    <name evidence="7" type="primary">cdtB_2</name>
    <name evidence="7" type="ORF">GCM10022223_50880</name>
</gene>
<evidence type="ECO:0000256" key="2">
    <source>
        <dbReference type="ARBA" id="ARBA00008814"/>
    </source>
</evidence>
<sequence length="339" mass="35079">MFSRPRRALTVAATSAAALALLLSACGTTESSAGSSESTPSAAASGPVTITDARGTQVRLDAPATKVVSLEWGLTENLLSLGVTPVGAADVKNYNIYDTVVPLDADTPDVGERGTPNTDAISALEPDLIVSVTGLDDKVYASLEKIAPVVVLKGSDGKDAIGYMRTTVNTLAEATGKQAQATTLLAGFDTAVKDGKAALEAAGKSGAPFTMSDGWVQSGTVTIRMYTPTSYFGAVAAELGLKNQYPTGGDADYGLATIDVEGLTKISDADTTFLYVLDGDVKDHWVTSLKDNAIWKKLPFVAADRTKPIDSGIWMFGGPKAAQAYIDTVVENITGAGNS</sequence>
<dbReference type="Pfam" id="PF01497">
    <property type="entry name" value="Peripla_BP_2"/>
    <property type="match status" value="1"/>
</dbReference>
<evidence type="ECO:0000313" key="8">
    <source>
        <dbReference type="Proteomes" id="UP001501074"/>
    </source>
</evidence>
<feature type="chain" id="PRO_5046806627" evidence="5">
    <location>
        <begin position="34"/>
        <end position="339"/>
    </location>
</feature>
<dbReference type="SUPFAM" id="SSF53807">
    <property type="entry name" value="Helical backbone' metal receptor"/>
    <property type="match status" value="1"/>
</dbReference>